<dbReference type="OrthoDB" id="962794at2"/>
<organism evidence="2 3">
    <name type="scientific">Pseudochryseolinea flava</name>
    <dbReference type="NCBI Taxonomy" id="2059302"/>
    <lineage>
        <taxon>Bacteria</taxon>
        <taxon>Pseudomonadati</taxon>
        <taxon>Bacteroidota</taxon>
        <taxon>Cytophagia</taxon>
        <taxon>Cytophagales</taxon>
        <taxon>Fulvivirgaceae</taxon>
        <taxon>Pseudochryseolinea</taxon>
    </lineage>
</organism>
<dbReference type="AlphaFoldDB" id="A0A364Y5F1"/>
<evidence type="ECO:0000256" key="1">
    <source>
        <dbReference type="SAM" id="Phobius"/>
    </source>
</evidence>
<keyword evidence="3" id="KW-1185">Reference proteome</keyword>
<feature type="transmembrane region" description="Helical" evidence="1">
    <location>
        <begin position="78"/>
        <end position="105"/>
    </location>
</feature>
<evidence type="ECO:0000313" key="2">
    <source>
        <dbReference type="EMBL" id="RAW02183.1"/>
    </source>
</evidence>
<feature type="transmembrane region" description="Helical" evidence="1">
    <location>
        <begin position="42"/>
        <end position="66"/>
    </location>
</feature>
<comment type="caution">
    <text evidence="2">The sequence shown here is derived from an EMBL/GenBank/DDBJ whole genome shotgun (WGS) entry which is preliminary data.</text>
</comment>
<dbReference type="EMBL" id="QMFY01000002">
    <property type="protein sequence ID" value="RAW02183.1"/>
    <property type="molecule type" value="Genomic_DNA"/>
</dbReference>
<keyword evidence="1" id="KW-0472">Membrane</keyword>
<keyword evidence="1" id="KW-0812">Transmembrane</keyword>
<protein>
    <recommendedName>
        <fullName evidence="4">DUF1772 domain-containing protein</fullName>
    </recommendedName>
</protein>
<feature type="transmembrane region" description="Helical" evidence="1">
    <location>
        <begin position="7"/>
        <end position="30"/>
    </location>
</feature>
<reference evidence="2 3" key="1">
    <citation type="submission" date="2018-06" db="EMBL/GenBank/DDBJ databases">
        <title>Chryseolinea flavus sp. nov., a member of the phylum Bacteroidetes isolated from soil.</title>
        <authorList>
            <person name="Li Y."/>
            <person name="Wang J."/>
        </authorList>
    </citation>
    <scope>NUCLEOTIDE SEQUENCE [LARGE SCALE GENOMIC DNA]</scope>
    <source>
        <strain evidence="2 3">SDU1-6</strain>
    </source>
</reference>
<evidence type="ECO:0008006" key="4">
    <source>
        <dbReference type="Google" id="ProtNLM"/>
    </source>
</evidence>
<keyword evidence="1" id="KW-1133">Transmembrane helix</keyword>
<sequence>MNRFVKVNFHLFCALSFFSCGTAMMDYFLVYPSRMIVGEDEFIQYHALLEAAILPVSVLPFFLITIQNALLFWKRPKSVTLTIVAVSMTCLLLDWASSIFVQIPMNLELNNGKDVVLIEKVMTTNWGRIVLEITQAVLVLVMMIKAGKDE</sequence>
<evidence type="ECO:0000313" key="3">
    <source>
        <dbReference type="Proteomes" id="UP000251889"/>
    </source>
</evidence>
<name>A0A364Y5F1_9BACT</name>
<gene>
    <name evidence="2" type="ORF">DQQ10_06480</name>
</gene>
<proteinExistence type="predicted"/>
<dbReference type="PROSITE" id="PS51257">
    <property type="entry name" value="PROKAR_LIPOPROTEIN"/>
    <property type="match status" value="1"/>
</dbReference>
<dbReference type="Proteomes" id="UP000251889">
    <property type="component" value="Unassembled WGS sequence"/>
</dbReference>
<accession>A0A364Y5F1</accession>
<dbReference type="RefSeq" id="WP_112746006.1">
    <property type="nucleotide sequence ID" value="NZ_QMFY01000002.1"/>
</dbReference>